<evidence type="ECO:0000313" key="7">
    <source>
        <dbReference type="Proteomes" id="UP001431019"/>
    </source>
</evidence>
<evidence type="ECO:0000256" key="3">
    <source>
        <dbReference type="ARBA" id="ARBA00023098"/>
    </source>
</evidence>
<dbReference type="InterPro" id="IPR016986">
    <property type="entry name" value="UCP031982_abhydr"/>
</dbReference>
<feature type="domain" description="Serine aminopeptidase S33" evidence="5">
    <location>
        <begin position="109"/>
        <end position="336"/>
    </location>
</feature>
<keyword evidence="3" id="KW-0443">Lipid metabolism</keyword>
<keyword evidence="2" id="KW-0442">Lipid degradation</keyword>
<name>A0ABS8JZ91_9BURK</name>
<evidence type="ECO:0000256" key="4">
    <source>
        <dbReference type="SAM" id="SignalP"/>
    </source>
</evidence>
<keyword evidence="1 6" id="KW-0378">Hydrolase</keyword>
<protein>
    <submittedName>
        <fullName evidence="6">Alpha/beta hydrolase</fullName>
    </submittedName>
</protein>
<dbReference type="Pfam" id="PF12146">
    <property type="entry name" value="Hydrolase_4"/>
    <property type="match status" value="1"/>
</dbReference>
<keyword evidence="4" id="KW-0732">Signal</keyword>
<dbReference type="GO" id="GO:0016787">
    <property type="term" value="F:hydrolase activity"/>
    <property type="evidence" value="ECO:0007669"/>
    <property type="project" value="UniProtKB-KW"/>
</dbReference>
<keyword evidence="7" id="KW-1185">Reference proteome</keyword>
<evidence type="ECO:0000259" key="5">
    <source>
        <dbReference type="Pfam" id="PF12146"/>
    </source>
</evidence>
<dbReference type="InterPro" id="IPR022742">
    <property type="entry name" value="Hydrolase_4"/>
</dbReference>
<gene>
    <name evidence="6" type="ORF">LJ656_21810</name>
</gene>
<organism evidence="6 7">
    <name type="scientific">Paraburkholderia sejongensis</name>
    <dbReference type="NCBI Taxonomy" id="2886946"/>
    <lineage>
        <taxon>Bacteria</taxon>
        <taxon>Pseudomonadati</taxon>
        <taxon>Pseudomonadota</taxon>
        <taxon>Betaproteobacteria</taxon>
        <taxon>Burkholderiales</taxon>
        <taxon>Burkholderiaceae</taxon>
        <taxon>Paraburkholderia</taxon>
    </lineage>
</organism>
<dbReference type="SUPFAM" id="SSF53474">
    <property type="entry name" value="alpha/beta-Hydrolases"/>
    <property type="match status" value="1"/>
</dbReference>
<comment type="caution">
    <text evidence="6">The sequence shown here is derived from an EMBL/GenBank/DDBJ whole genome shotgun (WGS) entry which is preliminary data.</text>
</comment>
<reference evidence="6 7" key="1">
    <citation type="submission" date="2021-11" db="EMBL/GenBank/DDBJ databases">
        <authorList>
            <person name="Oh E.-T."/>
            <person name="Kim S.-B."/>
        </authorList>
    </citation>
    <scope>NUCLEOTIDE SEQUENCE [LARGE SCALE GENOMIC DNA]</scope>
    <source>
        <strain evidence="6 7">MMS20-SJTR3</strain>
    </source>
</reference>
<feature type="chain" id="PRO_5046938499" evidence="4">
    <location>
        <begin position="23"/>
        <end position="382"/>
    </location>
</feature>
<dbReference type="InterPro" id="IPR029058">
    <property type="entry name" value="AB_hydrolase_fold"/>
</dbReference>
<dbReference type="EMBL" id="JAJITD010000011">
    <property type="protein sequence ID" value="MCC8395228.1"/>
    <property type="molecule type" value="Genomic_DNA"/>
</dbReference>
<dbReference type="PANTHER" id="PTHR10272">
    <property type="entry name" value="PLATELET-ACTIVATING FACTOR ACETYLHYDROLASE"/>
    <property type="match status" value="1"/>
</dbReference>
<evidence type="ECO:0000256" key="2">
    <source>
        <dbReference type="ARBA" id="ARBA00022963"/>
    </source>
</evidence>
<feature type="signal peptide" evidence="4">
    <location>
        <begin position="1"/>
        <end position="22"/>
    </location>
</feature>
<evidence type="ECO:0000256" key="1">
    <source>
        <dbReference type="ARBA" id="ARBA00022801"/>
    </source>
</evidence>
<dbReference type="PIRSF" id="PIRSF031982">
    <property type="entry name" value="UCP031982_abhydr"/>
    <property type="match status" value="1"/>
</dbReference>
<proteinExistence type="predicted"/>
<sequence length="382" mass="39660">MFRRRCAALSCALSLLFAPFSALPSAAQPAADAPAGWHVGAASRVFHPAAARDWRGAQTEALITRIWYPADPSQPETRQDIGPPGRPIFVGHPVAASAPLSSAHPRYPLVLLSHGTGGSAESLDWLAGALAARGFIVAGVEHLGNNALEPLTRDGFTLWWERATDLSEVLDGMLADPQFGPRVDPARIGALGFSLGGYTVLELAGARTDLAAFERFCTSPAADAICMPPEAARLVHDTGASSLAPTALSPATRASRARAGDSYRDPRIKAVFAIAPALGEAFDPDGFAAVTIPVALLAGSADQTAPVDTNIRRIASLVPRAPVTLVPGASHYTFMDVCEPAAVERLPMLCKDGPGVARAAVHAQTAAQVGDFFAATLAPGAS</sequence>
<evidence type="ECO:0000313" key="6">
    <source>
        <dbReference type="EMBL" id="MCC8395228.1"/>
    </source>
</evidence>
<dbReference type="PANTHER" id="PTHR10272:SF0">
    <property type="entry name" value="PLATELET-ACTIVATING FACTOR ACETYLHYDROLASE"/>
    <property type="match status" value="1"/>
</dbReference>
<dbReference type="Gene3D" id="3.40.50.1820">
    <property type="entry name" value="alpha/beta hydrolase"/>
    <property type="match status" value="2"/>
</dbReference>
<dbReference type="RefSeq" id="WP_230511455.1">
    <property type="nucleotide sequence ID" value="NZ_JAJITD010000011.1"/>
</dbReference>
<accession>A0ABS8JZ91</accession>
<dbReference type="Proteomes" id="UP001431019">
    <property type="component" value="Unassembled WGS sequence"/>
</dbReference>